<dbReference type="PROSITE" id="PS50927">
    <property type="entry name" value="BULB_LECTIN"/>
    <property type="match status" value="1"/>
</dbReference>
<feature type="chain" id="PRO_5004231404" evidence="5">
    <location>
        <begin position="27"/>
        <end position="451"/>
    </location>
</feature>
<feature type="domain" description="Bulb-type lectin" evidence="6">
    <location>
        <begin position="29"/>
        <end position="154"/>
    </location>
</feature>
<dbReference type="InterPro" id="IPR003609">
    <property type="entry name" value="Pan_app"/>
</dbReference>
<evidence type="ECO:0000256" key="2">
    <source>
        <dbReference type="ARBA" id="ARBA00022729"/>
    </source>
</evidence>
<dbReference type="Pfam" id="PF08276">
    <property type="entry name" value="PAN_2"/>
    <property type="match status" value="1"/>
</dbReference>
<keyword evidence="4" id="KW-0325">Glycoprotein</keyword>
<dbReference type="PROSITE" id="PS50948">
    <property type="entry name" value="PAN"/>
    <property type="match status" value="1"/>
</dbReference>
<dbReference type="InterPro" id="IPR036426">
    <property type="entry name" value="Bulb-type_lectin_dom_sf"/>
</dbReference>
<evidence type="ECO:0000256" key="1">
    <source>
        <dbReference type="ARBA" id="ARBA00003061"/>
    </source>
</evidence>
<feature type="signal peptide" evidence="5">
    <location>
        <begin position="1"/>
        <end position="26"/>
    </location>
</feature>
<organism evidence="8">
    <name type="scientific">Ipomoea trifida</name>
    <name type="common">Morning glory</name>
    <dbReference type="NCBI Taxonomy" id="35884"/>
    <lineage>
        <taxon>Eukaryota</taxon>
        <taxon>Viridiplantae</taxon>
        <taxon>Streptophyta</taxon>
        <taxon>Embryophyta</taxon>
        <taxon>Tracheophyta</taxon>
        <taxon>Spermatophyta</taxon>
        <taxon>Magnoliopsida</taxon>
        <taxon>eudicotyledons</taxon>
        <taxon>Gunneridae</taxon>
        <taxon>Pentapetalae</taxon>
        <taxon>asterids</taxon>
        <taxon>lamiids</taxon>
        <taxon>Solanales</taxon>
        <taxon>Convolvulaceae</taxon>
        <taxon>Ipomoeeae</taxon>
        <taxon>Ipomoea</taxon>
    </lineage>
</organism>
<dbReference type="PIRSF" id="PIRSF002686">
    <property type="entry name" value="SLG"/>
    <property type="match status" value="1"/>
</dbReference>
<evidence type="ECO:0000256" key="3">
    <source>
        <dbReference type="ARBA" id="ARBA00023157"/>
    </source>
</evidence>
<comment type="function">
    <text evidence="1">Involved in sporophytic self-incompatibility system (the inability of flowering plants to achieve self-fertilization).</text>
</comment>
<dbReference type="AlphaFoldDB" id="Q40099"/>
<dbReference type="Pfam" id="PF00954">
    <property type="entry name" value="S_locus_glycop"/>
    <property type="match status" value="1"/>
</dbReference>
<dbReference type="Gene3D" id="3.50.4.10">
    <property type="entry name" value="Hepatocyte Growth Factor"/>
    <property type="match status" value="1"/>
</dbReference>
<dbReference type="PANTHER" id="PTHR32444">
    <property type="entry name" value="BULB-TYPE LECTIN DOMAIN-CONTAINING PROTEIN"/>
    <property type="match status" value="1"/>
</dbReference>
<evidence type="ECO:0000259" key="7">
    <source>
        <dbReference type="PROSITE" id="PS50948"/>
    </source>
</evidence>
<dbReference type="Pfam" id="PF01453">
    <property type="entry name" value="B_lectin"/>
    <property type="match status" value="1"/>
</dbReference>
<evidence type="ECO:0000313" key="8">
    <source>
        <dbReference type="EMBL" id="AAA97902.1"/>
    </source>
</evidence>
<dbReference type="GO" id="GO:0048544">
    <property type="term" value="P:recognition of pollen"/>
    <property type="evidence" value="ECO:0007669"/>
    <property type="project" value="InterPro"/>
</dbReference>
<keyword evidence="2 5" id="KW-0732">Signal</keyword>
<reference evidence="8" key="1">
    <citation type="submission" date="1996-03" db="EMBL/GenBank/DDBJ databases">
        <title>Sequences of Ipomoea trifida cDNAs related to the Brassica S-locus genes.</title>
        <authorList>
            <person name="Kakeda K."/>
            <person name="Kowyama Y."/>
        </authorList>
    </citation>
    <scope>NUCLEOTIDE SEQUENCE</scope>
    <source>
        <strain evidence="8">H71-20</strain>
        <tissue evidence="8">Stigma of a single plant homozygous for S22 allele</tissue>
    </source>
</reference>
<dbReference type="CDD" id="cd00028">
    <property type="entry name" value="B_lectin"/>
    <property type="match status" value="1"/>
</dbReference>
<dbReference type="SMART" id="SM00473">
    <property type="entry name" value="PAN_AP"/>
    <property type="match status" value="1"/>
</dbReference>
<dbReference type="PANTHER" id="PTHR32444:SF89">
    <property type="entry name" value="S GLYCOPROTEIN"/>
    <property type="match status" value="1"/>
</dbReference>
<dbReference type="InterPro" id="IPR035446">
    <property type="entry name" value="SLSG/EP1"/>
</dbReference>
<evidence type="ECO:0000259" key="6">
    <source>
        <dbReference type="PROSITE" id="PS50927"/>
    </source>
</evidence>
<dbReference type="FunFam" id="2.90.10.10:FF:000001">
    <property type="entry name" value="G-type lectin S-receptor-like serine/threonine-protein kinase"/>
    <property type="match status" value="1"/>
</dbReference>
<evidence type="ECO:0000256" key="4">
    <source>
        <dbReference type="ARBA" id="ARBA00023180"/>
    </source>
</evidence>
<gene>
    <name evidence="8" type="primary">ISG2</name>
</gene>
<dbReference type="InterPro" id="IPR001480">
    <property type="entry name" value="Bulb-type_lectin_dom"/>
</dbReference>
<dbReference type="InterPro" id="IPR000858">
    <property type="entry name" value="S_locus_glycoprot_dom"/>
</dbReference>
<protein>
    <submittedName>
        <fullName evidence="8">Secreted glycoprotein 2</fullName>
    </submittedName>
</protein>
<accession>Q40099</accession>
<name>Q40099_IPOTF</name>
<dbReference type="EMBL" id="U51739">
    <property type="protein sequence ID" value="AAA97902.1"/>
    <property type="molecule type" value="mRNA"/>
</dbReference>
<dbReference type="SUPFAM" id="SSF51110">
    <property type="entry name" value="alpha-D-mannose-specific plant lectins"/>
    <property type="match status" value="1"/>
</dbReference>
<evidence type="ECO:0000256" key="5">
    <source>
        <dbReference type="SAM" id="SignalP"/>
    </source>
</evidence>
<dbReference type="Gene3D" id="2.90.10.10">
    <property type="entry name" value="Bulb-type lectin domain"/>
    <property type="match status" value="1"/>
</dbReference>
<feature type="domain" description="Apple" evidence="7">
    <location>
        <begin position="348"/>
        <end position="429"/>
    </location>
</feature>
<proteinExistence type="evidence at transcript level"/>
<dbReference type="SMART" id="SM00108">
    <property type="entry name" value="B_lectin"/>
    <property type="match status" value="1"/>
</dbReference>
<keyword evidence="3" id="KW-1015">Disulfide bond</keyword>
<dbReference type="CDD" id="cd01098">
    <property type="entry name" value="PAN_AP_plant"/>
    <property type="match status" value="1"/>
</dbReference>
<sequence>MRAAMESGSRLFWYFLILQILIPTTAIAVDTITPTQPLTQNQTLVSAGGVFQLGFFSPGGNSGGLYVGIWYKEIQDRTIVWVANRDKPLRNNSTGFLKIGEDGNIHLVDQTENSIWSSSNSNQSVPENTVAQLLDSGNLVLRRENDENPENYLWQGFDYPTDTLLPGMKLGWDSKTGRNRYISSWKTPTDPSEGDITFKLDINGLPEAFLRKKDNIITRSGGWNGIGFSGVTEMQTKEVIDFSLVMTKHEVYYTFEIRNKTLLSRLVANYTEILERYTWVPENRIWNRFWYAPKDQCDNYGECGTYGICDTDKSPVCGCLVGFEPRKQQAWSLRDGSGGCFRHDQLDCETDGFLTMNNMKLPESSTSFVDVTMSLDECKEMCVRNCSCTAYSNYNISNGGSGCVIWTAELLDMRQYTAEGGQLLYIRVPASDAGAFFSSFLFGTVKTIQKT</sequence>